<dbReference type="Gene3D" id="3.80.10.10">
    <property type="entry name" value="Ribonuclease Inhibitor"/>
    <property type="match status" value="2"/>
</dbReference>
<dbReference type="InterPro" id="IPR036770">
    <property type="entry name" value="Ankyrin_rpt-contain_sf"/>
</dbReference>
<dbReference type="OrthoDB" id="1866797at2759"/>
<dbReference type="Pfam" id="PF23744">
    <property type="entry name" value="ARM_LRRK2"/>
    <property type="match status" value="2"/>
</dbReference>
<evidence type="ECO:0000256" key="6">
    <source>
        <dbReference type="ARBA" id="ARBA00022737"/>
    </source>
</evidence>
<evidence type="ECO:0000256" key="7">
    <source>
        <dbReference type="ARBA" id="ARBA00022741"/>
    </source>
</evidence>
<dbReference type="InterPro" id="IPR011047">
    <property type="entry name" value="Quinoprotein_ADH-like_sf"/>
</dbReference>
<dbReference type="InterPro" id="IPR003591">
    <property type="entry name" value="Leu-rich_rpt_typical-subtyp"/>
</dbReference>
<dbReference type="SUPFAM" id="SSF52047">
    <property type="entry name" value="RNI-like"/>
    <property type="match status" value="1"/>
</dbReference>
<gene>
    <name evidence="17" type="ORF">pdam_00012423</name>
</gene>
<dbReference type="InterPro" id="IPR015943">
    <property type="entry name" value="WD40/YVTN_repeat-like_dom_sf"/>
</dbReference>
<dbReference type="InterPro" id="IPR032171">
    <property type="entry name" value="COR-A"/>
</dbReference>
<dbReference type="SUPFAM" id="SSF50998">
    <property type="entry name" value="Quinoprotein alcohol dehydrogenase-like"/>
    <property type="match status" value="1"/>
</dbReference>
<dbReference type="PROSITE" id="PS50011">
    <property type="entry name" value="PROTEIN_KINASE_DOM"/>
    <property type="match status" value="1"/>
</dbReference>
<comment type="cofactor">
    <cofactor evidence="1">
        <name>Mg(2+)</name>
        <dbReference type="ChEBI" id="CHEBI:18420"/>
    </cofactor>
</comment>
<feature type="region of interest" description="Disordered" evidence="14">
    <location>
        <begin position="881"/>
        <end position="906"/>
    </location>
</feature>
<evidence type="ECO:0000313" key="18">
    <source>
        <dbReference type="Proteomes" id="UP000275408"/>
    </source>
</evidence>
<dbReference type="SMART" id="SM00248">
    <property type="entry name" value="ANK"/>
    <property type="match status" value="2"/>
</dbReference>
<evidence type="ECO:0000256" key="2">
    <source>
        <dbReference type="ARBA" id="ARBA00012513"/>
    </source>
</evidence>
<dbReference type="InterPro" id="IPR011009">
    <property type="entry name" value="Kinase-like_dom_sf"/>
</dbReference>
<dbReference type="SUPFAM" id="SSF48403">
    <property type="entry name" value="Ankyrin repeat"/>
    <property type="match status" value="1"/>
</dbReference>
<dbReference type="SMART" id="SM00220">
    <property type="entry name" value="S_TKc"/>
    <property type="match status" value="1"/>
</dbReference>
<evidence type="ECO:0000256" key="4">
    <source>
        <dbReference type="ARBA" id="ARBA00022614"/>
    </source>
</evidence>
<evidence type="ECO:0000256" key="14">
    <source>
        <dbReference type="SAM" id="MobiDB-lite"/>
    </source>
</evidence>
<evidence type="ECO:0000256" key="10">
    <source>
        <dbReference type="ARBA" id="ARBA00023134"/>
    </source>
</evidence>
<dbReference type="Pfam" id="PF25497">
    <property type="entry name" value="COR-B"/>
    <property type="match status" value="1"/>
</dbReference>
<dbReference type="Gene3D" id="3.30.70.1390">
    <property type="entry name" value="ROC domain from the Parkinson's disease-associated leucine-rich repeat kinase 2"/>
    <property type="match status" value="1"/>
</dbReference>
<evidence type="ECO:0000313" key="17">
    <source>
        <dbReference type="EMBL" id="RMX46637.1"/>
    </source>
</evidence>
<evidence type="ECO:0000259" key="16">
    <source>
        <dbReference type="PROSITE" id="PS51424"/>
    </source>
</evidence>
<dbReference type="SUPFAM" id="SSF56112">
    <property type="entry name" value="Protein kinase-like (PK-like)"/>
    <property type="match status" value="1"/>
</dbReference>
<dbReference type="InterPro" id="IPR051420">
    <property type="entry name" value="Ser_Thr_Kinases_DiverseReg"/>
</dbReference>
<dbReference type="InterPro" id="IPR032675">
    <property type="entry name" value="LRR_dom_sf"/>
</dbReference>
<dbReference type="PRINTS" id="PR00019">
    <property type="entry name" value="LEURICHRPT"/>
</dbReference>
<dbReference type="SMART" id="SM00369">
    <property type="entry name" value="LRR_TYP"/>
    <property type="match status" value="7"/>
</dbReference>
<dbReference type="InterPro" id="IPR011989">
    <property type="entry name" value="ARM-like"/>
</dbReference>
<dbReference type="GO" id="GO:0005737">
    <property type="term" value="C:cytoplasm"/>
    <property type="evidence" value="ECO:0007669"/>
    <property type="project" value="UniProtKB-ARBA"/>
</dbReference>
<keyword evidence="6" id="KW-0677">Repeat</keyword>
<dbReference type="InterPro" id="IPR008271">
    <property type="entry name" value="Ser/Thr_kinase_AS"/>
</dbReference>
<comment type="caution">
    <text evidence="17">The sequence shown here is derived from an EMBL/GenBank/DDBJ whole genome shotgun (WGS) entry which is preliminary data.</text>
</comment>
<comment type="catalytic activity">
    <reaction evidence="12">
        <text>L-seryl-[protein] + ATP = O-phospho-L-seryl-[protein] + ADP + H(+)</text>
        <dbReference type="Rhea" id="RHEA:17989"/>
        <dbReference type="Rhea" id="RHEA-COMP:9863"/>
        <dbReference type="Rhea" id="RHEA-COMP:11604"/>
        <dbReference type="ChEBI" id="CHEBI:15378"/>
        <dbReference type="ChEBI" id="CHEBI:29999"/>
        <dbReference type="ChEBI" id="CHEBI:30616"/>
        <dbReference type="ChEBI" id="CHEBI:83421"/>
        <dbReference type="ChEBI" id="CHEBI:456216"/>
        <dbReference type="EC" id="2.7.11.1"/>
    </reaction>
</comment>
<dbReference type="Gene3D" id="3.40.50.300">
    <property type="entry name" value="P-loop containing nucleotide triphosphate hydrolases"/>
    <property type="match status" value="1"/>
</dbReference>
<feature type="binding site" evidence="13">
    <location>
        <position position="2002"/>
    </location>
    <ligand>
        <name>ATP</name>
        <dbReference type="ChEBI" id="CHEBI:30616"/>
    </ligand>
</feature>
<keyword evidence="4" id="KW-0433">Leucine-rich repeat</keyword>
<dbReference type="SMART" id="SM00364">
    <property type="entry name" value="LRR_BAC"/>
    <property type="match status" value="6"/>
</dbReference>
<evidence type="ECO:0000256" key="8">
    <source>
        <dbReference type="ARBA" id="ARBA00022777"/>
    </source>
</evidence>
<evidence type="ECO:0000256" key="12">
    <source>
        <dbReference type="ARBA" id="ARBA00048679"/>
    </source>
</evidence>
<dbReference type="Proteomes" id="UP000275408">
    <property type="component" value="Unassembled WGS sequence"/>
</dbReference>
<dbReference type="Gene3D" id="3.30.200.20">
    <property type="entry name" value="Phosphorylase Kinase, domain 1"/>
    <property type="match status" value="1"/>
</dbReference>
<sequence>MDVFYPDTSFCEGIRLIESLPGESKSTMALEEEELLQEGIQELLKLLACVKNNSNEAEVENCMHLLADSLDDEVDIDAELLVKKQAHLTVLDVMRSHETSHKIQLHTCFVLYRFVELDPRVRSELQRRQAHRDILKMMKHHSDKMCQVIGCKMLSALCTSTGMRSDALDKRAVDFVVSAISYFGEDEEFYIPAFEALTQLLKDDPSAQENFVHMEEKKPPRKKYRIVVETMEKFAKSGEIQEQGIQLMCVLASSNKNCQALVHGRTFMVALEAMKKHCDCGGVQAVGCRLLVLLAALEPHRAILVQQNVVLMVILRALRQFKDCVEVQKNGLTALALLTEELDNKLQDGLQDYRWTHQVLNAMTSHYDKPEVLIAACHALQELIDFCPNVLTEIGEEAHGNALPVHNCCMAVLMLHADNLELCESACRVLATMVSMSNPLRESLMSKGLYLNIIHAMKQHKKESGVQMWGCRGLRGLSLSGFHNKELMINCGVLELIFDCTWRFRDKIDVQQEAIALIACLATDVELVLHQSAIEGIHGTILNAMNSFPDQISLCEISLEALGVLCAAEEVPHLLVTSEYGGVKIIFDAMMKHLNEPAIQQKGCILIQVLAPLLSDEHCQMAVSAVLEAMCEYQEDRGVQAEGCVAMLVIAQIDEKKSSILVNNCAHERLFFILEHFVEEPDLVFLASECIRFLGWERNLKTQMLLSACAGGLLKGANCLIKKGADVNAGQGENTPLCCACKNGKEEMVQFLLTQGITDIQCALRLSLEMGHNNIVGLLLQHLGHDKEAGIIAFSNLNLSDLRPEWLSPSLSGLKYSPPALCAGWSEFIDDAKRTMERRASLNSRLRRKGSDLMLNKSPKADSVSFDGDTSFSFESIDYSDSDSELDFDVPELSENPPLRARSISGASFPYSSHDPRIVSPFSDDNCVILPKSPRKISVEEPTPNRQRPVLTRRSASDVNPPLRSPKDYFSRSLSDPEQADAISESGDDVQQPGTFKMPNGSYVYSWDVQESYRERNLSAPFQFESGKLSHYVISERRTGKTFEERRKRRESIRAVSASATVLSIDASSNNIVSIDPLADASSLFLAHLAKVERLDLSHNHLERFPPPLCDAMPVLKYVNLSHNEFKDFPFCFVHESSRVKVLNLSHNKIEMKSYPSLRGSNSMMLEDLNLSYNGETCFPERLGELFPGLTSLYVSGNSIKTLPDCSLNLPQLKTLDLSNNQLSEIPPEFFADSSALETLLASSNILSALPEAAAPSLKNLKTVRLNKNKLGEMSTKKQFSICRFFLKLPNLKILDLSSNNLEDIPAPIAWSTRQLKELVLADNKIRKLSLEGVENWSYLERLILSDNCLKQVPDGIGELTSLTSLDLSRNTGITHLPDEMGRLSNLWDLQLFDLKLDLNSGILESRAQELIGFLHSKLKNSVPYYRMKLVVVGQAGRGKTALLSLLRERSAAGPHHDVMMGEWCVRDPKAECKECHRKSVDYVFSTWDLRGRDDLYSAYQCLLSSRTLFLVVFDVSKGTGEIDALKPWLLNIHACAPEASVMLVGTHKDKVPKDRETEVFQAVTERALSMCAGAGFPQIKSIVVLDCTKDTPGIKSLRTNIVQLITKSTCKGSSLIGPTVPQNFVKLQDLVQRYIRTGDARRILTMANIRKLIQDSEIRTDDAEIEQAIKFLSEAGVLIHIDDPACRLNDLLFVVPVWVYQLLAHVVTQKDVESVDGIIRLAELENLVREGSGEVNVTSDLMPQILKLLEHYCIALPVRDDRYILPSLLSNKQPSLKIPHFEGIVLVSRLYKMAYVPPSFWPRLLTRVQTFVVNLYMDHRVRMESPREPQVTQWNSGVYLYWADQAFCLICQDLTSPHRDTVMITAPSTTHGARILAHVVDHLDTLLEEWFPDLCKLDPEGSPLVQKEAVCPVCKGEKAHEFSLNAIAQASENEYVMCPNTKLLVALGQIAPDVVMEDIGDQYRIDGSKLELDIKRARLLGDGAFGNVYRARYNGKPVAAKVFHPSSEANPHTLLRQELIFLRKLHHLSIITMVGVCMKPWSLIMEIAPMGCLGSLLSNGQALSRGIQHRIALQVAEGLVFLHHHMIVYRDLKPNNILIFSLSVANLINAKICDYGVARYATRCGLTASEGTPGYRAPEIARGDVTYNLEADLYSFGMFLYELVTGGTKPFEDLRFRHELDAAVLKGRALDPITASHCPPWPDFADLIAHALEPSPSRRVTAVQAYSRLCDPELICLKRDIAVSKGKAVECMTIRHFTENNTPKLEVWVGGGQSDDLSGQVTIIDLSEKGVEGCTGTLIQDKRVMSILAVDSDTVLAGTQSGKIWVFNAWDHKRLFSQPQLPHAVLCLKPFKDDKVNVVLAGLSNGQLAVYNSCSLRVEDTSPTYFDLCYSKILKGTSCGDCVSHPVACMAVGKRRLFCGCGNEVVVLRVKKNGEAKVNEGDSSKVTIDIERRWAAENRAKGLVLNIAVGASFVWISTRDSPVVECWNFFKAKFLGSVDCLTILRDAGFTGNLRETRVLSLLLSHKTLWVGLGTGHVVLVDPSTRKPLKLIHRHVSAVRCLADTHSSSSPKSASLVLTGGMGFIERHGCEWKKAISDFGYTLVWEADFMEQAKHLEDHIRRRRELSNTLVE</sequence>
<dbReference type="PANTHER" id="PTHR48005:SF13">
    <property type="entry name" value="SERINE_THREONINE-PROTEIN KINASE DDB_G0278509-RELATED"/>
    <property type="match status" value="1"/>
</dbReference>
<dbReference type="Gene3D" id="2.130.10.10">
    <property type="entry name" value="YVTN repeat-like/Quinoprotein amine dehydrogenase"/>
    <property type="match status" value="1"/>
</dbReference>
<dbReference type="InterPro" id="IPR000719">
    <property type="entry name" value="Prot_kinase_dom"/>
</dbReference>
<keyword evidence="7 13" id="KW-0547">Nucleotide-binding</keyword>
<dbReference type="InterPro" id="IPR001611">
    <property type="entry name" value="Leu-rich_rpt"/>
</dbReference>
<reference evidence="17 18" key="1">
    <citation type="journal article" date="2018" name="Sci. Rep.">
        <title>Comparative analysis of the Pocillopora damicornis genome highlights role of immune system in coral evolution.</title>
        <authorList>
            <person name="Cunning R."/>
            <person name="Bay R.A."/>
            <person name="Gillette P."/>
            <person name="Baker A.C."/>
            <person name="Traylor-Knowles N."/>
        </authorList>
    </citation>
    <scope>NUCLEOTIDE SEQUENCE [LARGE SCALE GENOMIC DNA]</scope>
    <source>
        <strain evidence="17">RSMAS</strain>
        <tissue evidence="17">Whole animal</tissue>
    </source>
</reference>
<comment type="catalytic activity">
    <reaction evidence="11">
        <text>L-threonyl-[protein] + ATP = O-phospho-L-threonyl-[protein] + ADP + H(+)</text>
        <dbReference type="Rhea" id="RHEA:46608"/>
        <dbReference type="Rhea" id="RHEA-COMP:11060"/>
        <dbReference type="Rhea" id="RHEA-COMP:11605"/>
        <dbReference type="ChEBI" id="CHEBI:15378"/>
        <dbReference type="ChEBI" id="CHEBI:30013"/>
        <dbReference type="ChEBI" id="CHEBI:30616"/>
        <dbReference type="ChEBI" id="CHEBI:61977"/>
        <dbReference type="ChEBI" id="CHEBI:456216"/>
        <dbReference type="EC" id="2.7.11.1"/>
    </reaction>
</comment>
<organism evidence="17 18">
    <name type="scientific">Pocillopora damicornis</name>
    <name type="common">Cauliflower coral</name>
    <name type="synonym">Millepora damicornis</name>
    <dbReference type="NCBI Taxonomy" id="46731"/>
    <lineage>
        <taxon>Eukaryota</taxon>
        <taxon>Metazoa</taxon>
        <taxon>Cnidaria</taxon>
        <taxon>Anthozoa</taxon>
        <taxon>Hexacorallia</taxon>
        <taxon>Scleractinia</taxon>
        <taxon>Astrocoeniina</taxon>
        <taxon>Pocilloporidae</taxon>
        <taxon>Pocillopora</taxon>
    </lineage>
</organism>
<keyword evidence="3" id="KW-0723">Serine/threonine-protein kinase</keyword>
<evidence type="ECO:0000256" key="3">
    <source>
        <dbReference type="ARBA" id="ARBA00022527"/>
    </source>
</evidence>
<evidence type="ECO:0000256" key="1">
    <source>
        <dbReference type="ARBA" id="ARBA00001946"/>
    </source>
</evidence>
<dbReference type="Pfam" id="PF00069">
    <property type="entry name" value="Pkinase"/>
    <property type="match status" value="1"/>
</dbReference>
<dbReference type="Pfam" id="PF08477">
    <property type="entry name" value="Roc"/>
    <property type="match status" value="1"/>
</dbReference>
<dbReference type="PROSITE" id="PS51424">
    <property type="entry name" value="ROC"/>
    <property type="match status" value="1"/>
</dbReference>
<dbReference type="OMA" id="FIVECMV"/>
<dbReference type="Pfam" id="PF23745">
    <property type="entry name" value="ANK_LRRK2"/>
    <property type="match status" value="1"/>
</dbReference>
<feature type="region of interest" description="Disordered" evidence="14">
    <location>
        <begin position="933"/>
        <end position="995"/>
    </location>
</feature>
<dbReference type="GO" id="GO:0004674">
    <property type="term" value="F:protein serine/threonine kinase activity"/>
    <property type="evidence" value="ECO:0007669"/>
    <property type="project" value="UniProtKB-KW"/>
</dbReference>
<dbReference type="GO" id="GO:0005524">
    <property type="term" value="F:ATP binding"/>
    <property type="evidence" value="ECO:0007669"/>
    <property type="project" value="UniProtKB-UniRule"/>
</dbReference>
<keyword evidence="10" id="KW-0342">GTP-binding</keyword>
<evidence type="ECO:0000256" key="5">
    <source>
        <dbReference type="ARBA" id="ARBA00022679"/>
    </source>
</evidence>
<feature type="domain" description="Roc" evidence="16">
    <location>
        <begin position="1421"/>
        <end position="1609"/>
    </location>
</feature>
<dbReference type="InterPro" id="IPR020859">
    <property type="entry name" value="ROC"/>
</dbReference>
<accession>A0A3M6TZ22</accession>
<dbReference type="Pfam" id="PF23748">
    <property type="entry name" value="Beta-prop_LRRK2"/>
    <property type="match status" value="1"/>
</dbReference>
<dbReference type="STRING" id="46731.A0A3M6TZ22"/>
<name>A0A3M6TZ22_POCDA</name>
<dbReference type="InterPro" id="IPR056593">
    <property type="entry name" value="ANK_LRRK2"/>
</dbReference>
<dbReference type="InterPro" id="IPR056597">
    <property type="entry name" value="ARM_LRRK2"/>
</dbReference>
<dbReference type="InterPro" id="IPR056602">
    <property type="entry name" value="Beta-prop_LRRK2"/>
</dbReference>
<keyword evidence="18" id="KW-1185">Reference proteome</keyword>
<dbReference type="PROSITE" id="PS00107">
    <property type="entry name" value="PROTEIN_KINASE_ATP"/>
    <property type="match status" value="1"/>
</dbReference>
<dbReference type="SUPFAM" id="SSF52540">
    <property type="entry name" value="P-loop containing nucleoside triphosphate hydrolases"/>
    <property type="match status" value="1"/>
</dbReference>
<keyword evidence="8" id="KW-0418">Kinase</keyword>
<dbReference type="PROSITE" id="PS00108">
    <property type="entry name" value="PROTEIN_KINASE_ST"/>
    <property type="match status" value="1"/>
</dbReference>
<proteinExistence type="predicted"/>
<dbReference type="InterPro" id="IPR057263">
    <property type="entry name" value="COR-B"/>
</dbReference>
<dbReference type="GO" id="GO:0005525">
    <property type="term" value="F:GTP binding"/>
    <property type="evidence" value="ECO:0007669"/>
    <property type="project" value="UniProtKB-KW"/>
</dbReference>
<dbReference type="EC" id="2.7.11.1" evidence="2"/>
<keyword evidence="9 13" id="KW-0067">ATP-binding</keyword>
<dbReference type="InterPro" id="IPR017441">
    <property type="entry name" value="Protein_kinase_ATP_BS"/>
</dbReference>
<dbReference type="Gene3D" id="1.25.40.20">
    <property type="entry name" value="Ankyrin repeat-containing domain"/>
    <property type="match status" value="1"/>
</dbReference>
<protein>
    <recommendedName>
        <fullName evidence="2">non-specific serine/threonine protein kinase</fullName>
        <ecNumber evidence="2">2.7.11.1</ecNumber>
    </recommendedName>
</protein>
<keyword evidence="5" id="KW-0808">Transferase</keyword>
<evidence type="ECO:0000259" key="15">
    <source>
        <dbReference type="PROSITE" id="PS50011"/>
    </source>
</evidence>
<dbReference type="Gene3D" id="1.25.10.10">
    <property type="entry name" value="Leucine-rich Repeat Variant"/>
    <property type="match status" value="2"/>
</dbReference>
<dbReference type="PANTHER" id="PTHR48005">
    <property type="entry name" value="LEUCINE RICH REPEAT KINASE 2"/>
    <property type="match status" value="1"/>
</dbReference>
<evidence type="ECO:0000256" key="9">
    <source>
        <dbReference type="ARBA" id="ARBA00022840"/>
    </source>
</evidence>
<dbReference type="SUPFAM" id="SSF48371">
    <property type="entry name" value="ARM repeat"/>
    <property type="match status" value="2"/>
</dbReference>
<dbReference type="PROSITE" id="PS51450">
    <property type="entry name" value="LRR"/>
    <property type="match status" value="2"/>
</dbReference>
<evidence type="ECO:0000256" key="13">
    <source>
        <dbReference type="PROSITE-ProRule" id="PRU10141"/>
    </source>
</evidence>
<feature type="compositionally biased region" description="Acidic residues" evidence="14">
    <location>
        <begin position="881"/>
        <end position="892"/>
    </location>
</feature>
<dbReference type="InterPro" id="IPR016024">
    <property type="entry name" value="ARM-type_fold"/>
</dbReference>
<dbReference type="InterPro" id="IPR002110">
    <property type="entry name" value="Ankyrin_rpt"/>
</dbReference>
<dbReference type="Pfam" id="PF00560">
    <property type="entry name" value="LRR_1"/>
    <property type="match status" value="1"/>
</dbReference>
<dbReference type="Pfam" id="PF16095">
    <property type="entry name" value="COR-A"/>
    <property type="match status" value="1"/>
</dbReference>
<evidence type="ECO:0000256" key="11">
    <source>
        <dbReference type="ARBA" id="ARBA00047899"/>
    </source>
</evidence>
<dbReference type="GO" id="GO:0009966">
    <property type="term" value="P:regulation of signal transduction"/>
    <property type="evidence" value="ECO:0007669"/>
    <property type="project" value="UniProtKB-ARBA"/>
</dbReference>
<dbReference type="EMBL" id="RCHS01002616">
    <property type="protein sequence ID" value="RMX46637.1"/>
    <property type="molecule type" value="Genomic_DNA"/>
</dbReference>
<dbReference type="Gene3D" id="1.10.510.10">
    <property type="entry name" value="Transferase(Phosphotransferase) domain 1"/>
    <property type="match status" value="1"/>
</dbReference>
<dbReference type="Pfam" id="PF13855">
    <property type="entry name" value="LRR_8"/>
    <property type="match status" value="2"/>
</dbReference>
<feature type="domain" description="Protein kinase" evidence="15">
    <location>
        <begin position="1975"/>
        <end position="2235"/>
    </location>
</feature>
<dbReference type="InterPro" id="IPR027417">
    <property type="entry name" value="P-loop_NTPase"/>
</dbReference>